<dbReference type="Gene3D" id="1.10.287.110">
    <property type="entry name" value="DnaJ domain"/>
    <property type="match status" value="1"/>
</dbReference>
<dbReference type="SUPFAM" id="SSF46565">
    <property type="entry name" value="Chaperone J-domain"/>
    <property type="match status" value="1"/>
</dbReference>
<evidence type="ECO:0000256" key="5">
    <source>
        <dbReference type="ARBA" id="ARBA00023136"/>
    </source>
</evidence>
<evidence type="ECO:0000256" key="3">
    <source>
        <dbReference type="ARBA" id="ARBA00022824"/>
    </source>
</evidence>
<organism evidence="8 9">
    <name type="scientific">Mycena alexandri</name>
    <dbReference type="NCBI Taxonomy" id="1745969"/>
    <lineage>
        <taxon>Eukaryota</taxon>
        <taxon>Fungi</taxon>
        <taxon>Dikarya</taxon>
        <taxon>Basidiomycota</taxon>
        <taxon>Agaricomycotina</taxon>
        <taxon>Agaricomycetes</taxon>
        <taxon>Agaricomycetidae</taxon>
        <taxon>Agaricales</taxon>
        <taxon>Marasmiineae</taxon>
        <taxon>Mycenaceae</taxon>
        <taxon>Mycena</taxon>
    </lineage>
</organism>
<feature type="region of interest" description="Disordered" evidence="6">
    <location>
        <begin position="57"/>
        <end position="111"/>
    </location>
</feature>
<dbReference type="PRINTS" id="PR00625">
    <property type="entry name" value="JDOMAIN"/>
</dbReference>
<feature type="compositionally biased region" description="Basic and acidic residues" evidence="6">
    <location>
        <begin position="188"/>
        <end position="204"/>
    </location>
</feature>
<evidence type="ECO:0000313" key="9">
    <source>
        <dbReference type="Proteomes" id="UP001218188"/>
    </source>
</evidence>
<accession>A0AAD6XD70</accession>
<dbReference type="CDD" id="cd06257">
    <property type="entry name" value="DnaJ"/>
    <property type="match status" value="1"/>
</dbReference>
<dbReference type="InterPro" id="IPR001623">
    <property type="entry name" value="DnaJ_domain"/>
</dbReference>
<proteinExistence type="predicted"/>
<dbReference type="PROSITE" id="PS50076">
    <property type="entry name" value="DNAJ_2"/>
    <property type="match status" value="1"/>
</dbReference>
<dbReference type="InterPro" id="IPR051100">
    <property type="entry name" value="DnaJ_subfamily_B/C"/>
</dbReference>
<dbReference type="PROSITE" id="PS00636">
    <property type="entry name" value="DNAJ_1"/>
    <property type="match status" value="1"/>
</dbReference>
<dbReference type="Proteomes" id="UP001218188">
    <property type="component" value="Unassembled WGS sequence"/>
</dbReference>
<dbReference type="GO" id="GO:0030544">
    <property type="term" value="F:Hsp70 protein binding"/>
    <property type="evidence" value="ECO:0007669"/>
    <property type="project" value="TreeGrafter"/>
</dbReference>
<evidence type="ECO:0000256" key="6">
    <source>
        <dbReference type="SAM" id="MobiDB-lite"/>
    </source>
</evidence>
<feature type="domain" description="J" evidence="7">
    <location>
        <begin position="133"/>
        <end position="197"/>
    </location>
</feature>
<keyword evidence="9" id="KW-1185">Reference proteome</keyword>
<evidence type="ECO:0000259" key="7">
    <source>
        <dbReference type="PROSITE" id="PS50076"/>
    </source>
</evidence>
<name>A0AAD6XD70_9AGAR</name>
<protein>
    <recommendedName>
        <fullName evidence="7">J domain-containing protein</fullName>
    </recommendedName>
</protein>
<dbReference type="FunFam" id="1.10.287.110:FF:000070">
    <property type="entry name" value="Endoplasmic reticulum protein, putative"/>
    <property type="match status" value="1"/>
</dbReference>
<comment type="subcellular location">
    <subcellularLocation>
        <location evidence="1">Endoplasmic reticulum membrane</location>
        <topology evidence="1">Single-pass membrane protein</topology>
    </subcellularLocation>
</comment>
<dbReference type="InterPro" id="IPR018253">
    <property type="entry name" value="DnaJ_domain_CS"/>
</dbReference>
<feature type="region of interest" description="Disordered" evidence="6">
    <location>
        <begin position="188"/>
        <end position="221"/>
    </location>
</feature>
<dbReference type="SMART" id="SM00271">
    <property type="entry name" value="DnaJ"/>
    <property type="match status" value="1"/>
</dbReference>
<sequence length="464" mass="49449">MESNREEATRCLAIAQKHFSAANYPSARKFAQKSISLFETPEAVRLLASINTAAQAGSTSSANGAAGGSASSSTTEAHPSAAGAKHRNVNGAAAGSSKGKGNGTAGGIGGEKREYTAEQGAVVRRVRGCKVTEYYEILSVKRDCEEVEIKKAYRKLALALHPDKNGAPGADEAFKLVSKAFQVLSDPQKRSIYDRSGSDPEDRSSGMPSRSSGFQTFNGGGGGFDGELSPEDLFNMFFGGGGGGGFGNGFGGGFGGGPVFTTTFGSGGFRTTRMGGGIPRQQQQRQGGGNAAEQRSSYVQLLPLLLLFGFSLLSALPSLFTTPPLPDPRFSWTRTSQFKTERQTGGMGVKYHVDANEVMRHPVIGAELARDGIDWRKLTAVKDSADKSPQKAGPALAKFESTVDKTYTQKLYSECQTGHDRKIRAKEQEVGLFGLGTDWKKVEQIEREVVPGCEELKKLGLLRY</sequence>
<feature type="compositionally biased region" description="Gly residues" evidence="6">
    <location>
        <begin position="98"/>
        <end position="109"/>
    </location>
</feature>
<dbReference type="Pfam" id="PF09320">
    <property type="entry name" value="DUF1977"/>
    <property type="match status" value="1"/>
</dbReference>
<dbReference type="Pfam" id="PF00226">
    <property type="entry name" value="DnaJ"/>
    <property type="match status" value="1"/>
</dbReference>
<dbReference type="InterPro" id="IPR036869">
    <property type="entry name" value="J_dom_sf"/>
</dbReference>
<evidence type="ECO:0000256" key="1">
    <source>
        <dbReference type="ARBA" id="ARBA00004389"/>
    </source>
</evidence>
<dbReference type="GO" id="GO:0071218">
    <property type="term" value="P:cellular response to misfolded protein"/>
    <property type="evidence" value="ECO:0007669"/>
    <property type="project" value="TreeGrafter"/>
</dbReference>
<keyword evidence="3" id="KW-0256">Endoplasmic reticulum</keyword>
<keyword evidence="5" id="KW-0472">Membrane</keyword>
<evidence type="ECO:0000313" key="8">
    <source>
        <dbReference type="EMBL" id="KAJ7043686.1"/>
    </source>
</evidence>
<dbReference type="PANTHER" id="PTHR43908:SF3">
    <property type="entry name" value="AT29763P-RELATED"/>
    <property type="match status" value="1"/>
</dbReference>
<feature type="compositionally biased region" description="Low complexity" evidence="6">
    <location>
        <begin position="57"/>
        <end position="75"/>
    </location>
</feature>
<dbReference type="AlphaFoldDB" id="A0AAD6XD70"/>
<evidence type="ECO:0000256" key="2">
    <source>
        <dbReference type="ARBA" id="ARBA00022692"/>
    </source>
</evidence>
<gene>
    <name evidence="8" type="ORF">C8F04DRAFT_1028700</name>
</gene>
<keyword evidence="4" id="KW-1133">Transmembrane helix</keyword>
<dbReference type="PANTHER" id="PTHR43908">
    <property type="entry name" value="AT29763P-RELATED"/>
    <property type="match status" value="1"/>
</dbReference>
<comment type="caution">
    <text evidence="8">The sequence shown here is derived from an EMBL/GenBank/DDBJ whole genome shotgun (WGS) entry which is preliminary data.</text>
</comment>
<dbReference type="GO" id="GO:0005789">
    <property type="term" value="C:endoplasmic reticulum membrane"/>
    <property type="evidence" value="ECO:0007669"/>
    <property type="project" value="UniProtKB-SubCell"/>
</dbReference>
<dbReference type="EMBL" id="JARJCM010000009">
    <property type="protein sequence ID" value="KAJ7043686.1"/>
    <property type="molecule type" value="Genomic_DNA"/>
</dbReference>
<dbReference type="InterPro" id="IPR015399">
    <property type="entry name" value="DUF1977_DnaJ-like"/>
</dbReference>
<evidence type="ECO:0000256" key="4">
    <source>
        <dbReference type="ARBA" id="ARBA00022989"/>
    </source>
</evidence>
<reference evidence="8" key="1">
    <citation type="submission" date="2023-03" db="EMBL/GenBank/DDBJ databases">
        <title>Massive genome expansion in bonnet fungi (Mycena s.s.) driven by repeated elements and novel gene families across ecological guilds.</title>
        <authorList>
            <consortium name="Lawrence Berkeley National Laboratory"/>
            <person name="Harder C.B."/>
            <person name="Miyauchi S."/>
            <person name="Viragh M."/>
            <person name="Kuo A."/>
            <person name="Thoen E."/>
            <person name="Andreopoulos B."/>
            <person name="Lu D."/>
            <person name="Skrede I."/>
            <person name="Drula E."/>
            <person name="Henrissat B."/>
            <person name="Morin E."/>
            <person name="Kohler A."/>
            <person name="Barry K."/>
            <person name="LaButti K."/>
            <person name="Morin E."/>
            <person name="Salamov A."/>
            <person name="Lipzen A."/>
            <person name="Mereny Z."/>
            <person name="Hegedus B."/>
            <person name="Baldrian P."/>
            <person name="Stursova M."/>
            <person name="Weitz H."/>
            <person name="Taylor A."/>
            <person name="Grigoriev I.V."/>
            <person name="Nagy L.G."/>
            <person name="Martin F."/>
            <person name="Kauserud H."/>
        </authorList>
    </citation>
    <scope>NUCLEOTIDE SEQUENCE</scope>
    <source>
        <strain evidence="8">CBHHK200</strain>
    </source>
</reference>
<keyword evidence="2" id="KW-0812">Transmembrane</keyword>